<dbReference type="Gene3D" id="3.10.450.40">
    <property type="match status" value="1"/>
</dbReference>
<comment type="catalytic activity">
    <reaction evidence="6">
        <text>RNA(n) + a ribonucleoside 5'-triphosphate = RNA(n+1) + diphosphate</text>
        <dbReference type="Rhea" id="RHEA:21248"/>
        <dbReference type="Rhea" id="RHEA-COMP:14527"/>
        <dbReference type="Rhea" id="RHEA-COMP:17342"/>
        <dbReference type="ChEBI" id="CHEBI:33019"/>
        <dbReference type="ChEBI" id="CHEBI:61557"/>
        <dbReference type="ChEBI" id="CHEBI:140395"/>
        <dbReference type="EC" id="2.7.7.6"/>
    </reaction>
</comment>
<dbReference type="SUPFAM" id="SSF64484">
    <property type="entry name" value="beta and beta-prime subunits of DNA dependent RNA-polymerase"/>
    <property type="match status" value="1"/>
</dbReference>
<evidence type="ECO:0000256" key="4">
    <source>
        <dbReference type="ARBA" id="ARBA00022833"/>
    </source>
</evidence>
<dbReference type="Pfam" id="PF07969">
    <property type="entry name" value="Amidohydro_3"/>
    <property type="match status" value="1"/>
</dbReference>
<evidence type="ECO:0000256" key="2">
    <source>
        <dbReference type="ARBA" id="ARBA00022679"/>
    </source>
</evidence>
<dbReference type="InterPro" id="IPR045867">
    <property type="entry name" value="DNA-dir_RpoC_beta_prime"/>
</dbReference>
<feature type="compositionally biased region" description="Basic and acidic residues" evidence="7">
    <location>
        <begin position="1571"/>
        <end position="1609"/>
    </location>
</feature>
<feature type="domain" description="RNA polymerase N-terminal" evidence="8">
    <location>
        <begin position="209"/>
        <end position="508"/>
    </location>
</feature>
<dbReference type="GO" id="GO:0003899">
    <property type="term" value="F:DNA-directed RNA polymerase activity"/>
    <property type="evidence" value="ECO:0007669"/>
    <property type="project" value="UniProtKB-EC"/>
</dbReference>
<dbReference type="Pfam" id="PF04997">
    <property type="entry name" value="RNA_pol_Rpb1_1"/>
    <property type="match status" value="1"/>
</dbReference>
<dbReference type="PANTHER" id="PTHR19376:SF51">
    <property type="entry name" value="DNA-DIRECTED RNA POLYMERASE V SUBUNIT 1"/>
    <property type="match status" value="1"/>
</dbReference>
<comment type="caution">
    <text evidence="9">The sequence shown here is derived from an EMBL/GenBank/DDBJ whole genome shotgun (WGS) entry which is preliminary data.</text>
</comment>
<dbReference type="SUPFAM" id="SSF51556">
    <property type="entry name" value="Metallo-dependent hydrolases"/>
    <property type="match status" value="1"/>
</dbReference>
<dbReference type="InterPro" id="IPR033932">
    <property type="entry name" value="YtcJ-like"/>
</dbReference>
<dbReference type="GO" id="GO:0000418">
    <property type="term" value="C:RNA polymerase IV complex"/>
    <property type="evidence" value="ECO:0000318"/>
    <property type="project" value="GO_Central"/>
</dbReference>
<dbReference type="InterPro" id="IPR044893">
    <property type="entry name" value="RNA_pol_Rpb1_clamp_domain"/>
</dbReference>
<keyword evidence="2 6" id="KW-0808">Transferase</keyword>
<dbReference type="Gene3D" id="3.30.1490.180">
    <property type="entry name" value="RNA polymerase ii"/>
    <property type="match status" value="1"/>
</dbReference>
<keyword evidence="1 6" id="KW-0240">DNA-directed RNA polymerase</keyword>
<feature type="compositionally biased region" description="Low complexity" evidence="7">
    <location>
        <begin position="1747"/>
        <end position="1756"/>
    </location>
</feature>
<dbReference type="Gene3D" id="4.10.860.120">
    <property type="entry name" value="RNA polymerase II, clamp domain"/>
    <property type="match status" value="1"/>
</dbReference>
<evidence type="ECO:0000256" key="3">
    <source>
        <dbReference type="ARBA" id="ARBA00022695"/>
    </source>
</evidence>
<dbReference type="Gene3D" id="3.10.310.70">
    <property type="match status" value="1"/>
</dbReference>
<dbReference type="Gene3D" id="2.30.40.10">
    <property type="entry name" value="Urease, subunit C, domain 1"/>
    <property type="match status" value="1"/>
</dbReference>
<organism evidence="9 10">
    <name type="scientific">Lactuca sativa</name>
    <name type="common">Garden lettuce</name>
    <dbReference type="NCBI Taxonomy" id="4236"/>
    <lineage>
        <taxon>Eukaryota</taxon>
        <taxon>Viridiplantae</taxon>
        <taxon>Streptophyta</taxon>
        <taxon>Embryophyta</taxon>
        <taxon>Tracheophyta</taxon>
        <taxon>Spermatophyta</taxon>
        <taxon>Magnoliopsida</taxon>
        <taxon>eudicotyledons</taxon>
        <taxon>Gunneridae</taxon>
        <taxon>Pentapetalae</taxon>
        <taxon>asterids</taxon>
        <taxon>campanulids</taxon>
        <taxon>Asterales</taxon>
        <taxon>Asteraceae</taxon>
        <taxon>Cichorioideae</taxon>
        <taxon>Cichorieae</taxon>
        <taxon>Lactucinae</taxon>
        <taxon>Lactuca</taxon>
    </lineage>
</organism>
<accession>A0A9R1X1U4</accession>
<dbReference type="GO" id="GO:0003677">
    <property type="term" value="F:DNA binding"/>
    <property type="evidence" value="ECO:0007669"/>
    <property type="project" value="InterPro"/>
</dbReference>
<feature type="compositionally biased region" description="Basic and acidic residues" evidence="7">
    <location>
        <begin position="1074"/>
        <end position="1087"/>
    </location>
</feature>
<dbReference type="GO" id="GO:0006351">
    <property type="term" value="P:DNA-templated transcription"/>
    <property type="evidence" value="ECO:0000318"/>
    <property type="project" value="GO_Central"/>
</dbReference>
<feature type="region of interest" description="Disordered" evidence="7">
    <location>
        <begin position="1350"/>
        <end position="1769"/>
    </location>
</feature>
<dbReference type="InterPro" id="IPR032466">
    <property type="entry name" value="Metal_Hydrolase"/>
</dbReference>
<evidence type="ECO:0000256" key="5">
    <source>
        <dbReference type="ARBA" id="ARBA00023163"/>
    </source>
</evidence>
<feature type="compositionally biased region" description="Basic and acidic residues" evidence="7">
    <location>
        <begin position="1431"/>
        <end position="1445"/>
    </location>
</feature>
<protein>
    <recommendedName>
        <fullName evidence="6">DNA-directed RNA polymerase subunit</fullName>
        <ecNumber evidence="6">2.7.7.6</ecNumber>
    </recommendedName>
</protein>
<evidence type="ECO:0000313" key="9">
    <source>
        <dbReference type="EMBL" id="KAJ0195219.1"/>
    </source>
</evidence>
<evidence type="ECO:0000313" key="10">
    <source>
        <dbReference type="Proteomes" id="UP000235145"/>
    </source>
</evidence>
<feature type="region of interest" description="Disordered" evidence="7">
    <location>
        <begin position="1062"/>
        <end position="1087"/>
    </location>
</feature>
<dbReference type="InterPro" id="IPR007081">
    <property type="entry name" value="RNA_pol_Rpb1_5"/>
</dbReference>
<evidence type="ECO:0000256" key="6">
    <source>
        <dbReference type="RuleBase" id="RU004279"/>
    </source>
</evidence>
<reference evidence="9 10" key="1">
    <citation type="journal article" date="2017" name="Nat. Commun.">
        <title>Genome assembly with in vitro proximity ligation data and whole-genome triplication in lettuce.</title>
        <authorList>
            <person name="Reyes-Chin-Wo S."/>
            <person name="Wang Z."/>
            <person name="Yang X."/>
            <person name="Kozik A."/>
            <person name="Arikit S."/>
            <person name="Song C."/>
            <person name="Xia L."/>
            <person name="Froenicke L."/>
            <person name="Lavelle D.O."/>
            <person name="Truco M.J."/>
            <person name="Xia R."/>
            <person name="Zhu S."/>
            <person name="Xu C."/>
            <person name="Xu H."/>
            <person name="Xu X."/>
            <person name="Cox K."/>
            <person name="Korf I."/>
            <person name="Meyers B.C."/>
            <person name="Michelmore R.W."/>
        </authorList>
    </citation>
    <scope>NUCLEOTIDE SEQUENCE [LARGE SCALE GENOMIC DNA]</scope>
    <source>
        <strain evidence="10">cv. Salinas</strain>
        <tissue evidence="9">Seedlings</tissue>
    </source>
</reference>
<dbReference type="Pfam" id="PF04998">
    <property type="entry name" value="RNA_pol_Rpb1_5"/>
    <property type="match status" value="1"/>
</dbReference>
<dbReference type="InterPro" id="IPR006592">
    <property type="entry name" value="RNA_pol_N"/>
</dbReference>
<feature type="region of interest" description="Disordered" evidence="7">
    <location>
        <begin position="1889"/>
        <end position="1993"/>
    </location>
</feature>
<dbReference type="SUPFAM" id="SSF51338">
    <property type="entry name" value="Composite domain of metallo-dependent hydrolases"/>
    <property type="match status" value="1"/>
</dbReference>
<dbReference type="Pfam" id="PF00623">
    <property type="entry name" value="RNA_pol_Rpb1_2"/>
    <property type="match status" value="1"/>
</dbReference>
<evidence type="ECO:0000256" key="7">
    <source>
        <dbReference type="SAM" id="MobiDB-lite"/>
    </source>
</evidence>
<dbReference type="Gene3D" id="1.10.274.100">
    <property type="entry name" value="RNA polymerase Rpb1, domain 3"/>
    <property type="match status" value="1"/>
</dbReference>
<keyword evidence="3 6" id="KW-0548">Nucleotidyltransferase</keyword>
<feature type="compositionally biased region" description="Basic and acidic residues" evidence="7">
    <location>
        <begin position="1733"/>
        <end position="1746"/>
    </location>
</feature>
<dbReference type="PANTHER" id="PTHR19376">
    <property type="entry name" value="DNA-DIRECTED RNA POLYMERASE"/>
    <property type="match status" value="1"/>
</dbReference>
<dbReference type="InterPro" id="IPR011059">
    <property type="entry name" value="Metal-dep_hydrolase_composite"/>
</dbReference>
<name>A0A9R1X1U4_LACSA</name>
<dbReference type="EC" id="2.7.7.6" evidence="6"/>
<dbReference type="FunFam" id="3.10.310.70:FF:000002">
    <property type="entry name" value="LAF3/LAF3 ISF1/LAF3 ISF2"/>
    <property type="match status" value="1"/>
</dbReference>
<evidence type="ECO:0000256" key="1">
    <source>
        <dbReference type="ARBA" id="ARBA00022478"/>
    </source>
</evidence>
<dbReference type="InterPro" id="IPR042102">
    <property type="entry name" value="RNA_pol_Rpb1_3_sf"/>
</dbReference>
<comment type="similarity">
    <text evidence="6">Belongs to the RNA polymerase beta' chain family.</text>
</comment>
<dbReference type="CDD" id="cd01300">
    <property type="entry name" value="YtcJ_like"/>
    <property type="match status" value="1"/>
</dbReference>
<comment type="function">
    <text evidence="6">DNA-dependent RNA polymerase catalyzes the transcription of DNA into RNA using the four ribonucleoside triphosphates as substrates.</text>
</comment>
<proteinExistence type="inferred from homology"/>
<keyword evidence="4" id="KW-0862">Zinc</keyword>
<sequence>MMEENPSPAVLEGKITGISFSLATEDEIRKASISDCPISHTSQLSNPFLGLPLEVGRCESCGTAEPGKCEGHFGYIELPIPIYHPSHLNELKRILSLICLKCLKFKNRRLPNKTTGMFEKVLTVCCEETANVTVDVVQKQDGASYLQLKVPSKTCKEGLWEFLERYGYRYGDGHKRPLLPSEVLVMLKKIDKEKATKKKLAGRGCFFQEGYIMQHLPIPPNCLSTPDVSDGINVMSSDISMTMLKKVLRQVEIIKSSRSGIPNFESLEVEVNDLQNAVAQYLQSRGAKASPNKNIRYGIAKELNDSSSTKAWLEKMKTLFISKGSGFSSRSVITGDPYKGVGEIGIPFEIAQRITFEERVTEYNMKFLQKLVDDKLCLTYRDGNNTYSLREGSKGHTFLKPGQVVHRKIMEGDVIFINRPPTTHKHSLQALSVYIHDDHTFKINPLICGPLSADFDGDCIHIFYPQSPEAKAEVLELFAVEKQLLSSHSGNVNLQFGSDSLLSLKTLFKKFFFKKSEVQQLALFTSSTLPKPSMLKVRGSGPLWTVLELLETSLPPGFDCSGERFLIKDSKILKLDYSREVIQSIINDVISSIFFTKGPKEVLKLFNSLQPMLMENLSGEGFNLSLEDFIVPKSILRDIETELQDLSSLLYHLRSTYNEVIALQLDKHLRAVKSPISEFILKYSSMGSLIDSKSDSAVTRIIQQIGFLGLQILEKGRLYSRTLAEDLSKHFRGNYPFPEKYPSEEFGLIRGCLFHGLDPYQELVHSISNREVMVRSSRGLTEPGTLFKNLMAILRDVVICYDGTVRNVCSNSIIQFEYGVHTQNLFAAGEPVGVLAATAMSNPAYKAVLDSSPNSNSSWDMMKEILLCGVNFKNVNNDRRVVLYLNDCDCGNKYCLEKSAYFVKNHLRKVSLKDTAVEFLIEFTRQQTSENAEIGAGLVGHIHLNQAMLKESKINMEEVLAKCEDTLNVYRKKKKEVGLLFRSIALSCGECSFHQSSENKWMPCLKFFRQDTGGLQLEKAARILADFVCPVLLDTIIKGDPRVKEANIIWIGPESTVWIRNPNKDQSSEFSNPNKDKKGEFSNPNKDQKGELAIDVVLEKAAVKKSGDAWRIVMDTCLPIMHLIDTTRSIPYAIKQVEDLLGTSCAFEQAVQRLSTSVSMVSKGMLKEHLLLLANSMTCAGTLVGFNQAGIKALSKTLNFQVPFSEATLYTPKRCFEKAAEKCHSDSLSSIVAACSWGKPVAVGTGSRFDILWDTREVELNQKDGIDVYNFLHLVHGGSEEEADNGCLGGEVDSFDMEDNFMEVGSPEHDSGAPKAVFEDSLELNLGQMETAAPEDGNSSGGWGAAVKTTPTDGWGAAVKSTPTDSSGSWGAAVKTTPTTEGSWGAAVKTTPTTEGSWGAAVKTTPTTEGSWGAAVKATPATEGSGSGWGKKAEEPAWGGKKPDSDTGAGSGSVPWGKREETAWGKKVNSGDSAAAWGKKDDTGDSAPWSKKADTGGSTPAPWGKKADTAAPAPWGKKDDTGGSGSAPWGKKADTGVSTPAPAPWGKKDDTGSAPWGKKADTRGSGSAPWGKKDDTGSVPWGKKDDTGSAPWGKKDDTGSTPWGKKDDTGSAPAPWGRKDVKADEPSQVEESQWGKIESSGSWGKSVQKPDSVPKWGGNNKSDEGSDWSKKVEEKTESKDGWGSQSQWGAKNPEGGSSEDTTTTTNEGEKPGGAWGWNRKPEQKPDQGQGGWKKKEGWGPRRDRPARPAGGPNDGPRPGGGGGGPFTASRQRLDMFTSDEQEILADIEPIMLSIRRIMSQEGYNDGDPLSAEDQTYILENVFNHHPEKAQKMGAGIDYVMVTKHTLFQDSRCLFIVSTDGRKEDFSYRKCLENFVRGKYPDKVDEFMSKYFKKPQPRPPREPRPPGPGQDEAIGTPNSQSQSGWKRGDANDEGGTHTPRSQPGWNRDSGSDAGTPRAQSQWGGSEAGTPVSGSGWKKEAEGGGGWNKGGGGGDESSWSNRLWWLSSKSSFSSGIADADLLVTNGTIYTSDSSLPFANSMAIRDGRIIRIGNYSFVREMSGYGTKELNLEGKLVVPGFIDSHVHLLFGGLQMARVEVRGVKTKKDFIEKVKEAVKNMKEGSWLLGGGWNNDLWGGELPSASWIDDITPHHPVWLSRMDGHMGLANSLALKIAGVTSNMQDPVGGTISRNANGEPTGLMIDSAMKVVLSCIPEVSVEERRQALDRASRYALMRGVTTVVDLGRYFPGASLEHSWEDFEDVYKWADLSGRMMIRDIIQKTGRRLSQWIFLGGVKAFSDGSLGSNSALFHEPYADEPWNIGLQVTDMESLSNMTVQSDKYGLQVAIHAIGDKANDLILDMYKSVVSINGKRDRRFRIEHAQHLSHGSAAKFGEQGIIASVQPDHLLDDADSAIRKIGVERAQKGSYLFQTLLTSNALVAFGSDWPVAEINPLNSIKTAVKRRPPGWDKPWNLGECMKLTDALNAHTISAAEACFLDEEIGSLSSGKMADFVVLNAHTLDDLITQEETSLVAATYVGGVQAYP</sequence>
<dbReference type="InterPro" id="IPR007080">
    <property type="entry name" value="RNA_pol_Rpb1_1"/>
</dbReference>
<evidence type="ECO:0000259" key="8">
    <source>
        <dbReference type="SMART" id="SM00663"/>
    </source>
</evidence>
<dbReference type="EMBL" id="NBSK02000007">
    <property type="protein sequence ID" value="KAJ0195219.1"/>
    <property type="molecule type" value="Genomic_DNA"/>
</dbReference>
<feature type="compositionally biased region" description="Basic and acidic residues" evidence="7">
    <location>
        <begin position="1661"/>
        <end position="1680"/>
    </location>
</feature>
<keyword evidence="10" id="KW-1185">Reference proteome</keyword>
<dbReference type="SMART" id="SM00663">
    <property type="entry name" value="RPOLA_N"/>
    <property type="match status" value="1"/>
</dbReference>
<dbReference type="InterPro" id="IPR013108">
    <property type="entry name" value="Amidohydro_3"/>
</dbReference>
<dbReference type="Pfam" id="PF11523">
    <property type="entry name" value="DUF3223"/>
    <property type="match status" value="1"/>
</dbReference>
<dbReference type="Gene3D" id="3.20.20.140">
    <property type="entry name" value="Metal-dependent hydrolases"/>
    <property type="match status" value="1"/>
</dbReference>
<dbReference type="Gene3D" id="2.40.40.20">
    <property type="match status" value="1"/>
</dbReference>
<feature type="compositionally biased region" description="Gly residues" evidence="7">
    <location>
        <begin position="1981"/>
        <end position="1993"/>
    </location>
</feature>
<dbReference type="GO" id="GO:0016810">
    <property type="term" value="F:hydrolase activity, acting on carbon-nitrogen (but not peptide) bonds"/>
    <property type="evidence" value="ECO:0007669"/>
    <property type="project" value="InterPro"/>
</dbReference>
<feature type="compositionally biased region" description="Low complexity" evidence="7">
    <location>
        <begin position="1694"/>
        <end position="1706"/>
    </location>
</feature>
<gene>
    <name evidence="9" type="ORF">LSAT_V11C700354680</name>
</gene>
<dbReference type="InterPro" id="IPR000722">
    <property type="entry name" value="RNA_pol_asu"/>
</dbReference>
<keyword evidence="5 6" id="KW-0804">Transcription</keyword>
<dbReference type="Proteomes" id="UP000235145">
    <property type="component" value="Unassembled WGS sequence"/>
</dbReference>